<name>A0A846WLJ2_9ACTN</name>
<dbReference type="InterPro" id="IPR010451">
    <property type="entry name" value="Acetoacetate_decarboxylase"/>
</dbReference>
<dbReference type="AlphaFoldDB" id="A0A846WLJ2"/>
<proteinExistence type="predicted"/>
<reference evidence="1 2" key="1">
    <citation type="submission" date="2020-04" db="EMBL/GenBank/DDBJ databases">
        <title>MicrobeNet Type strains.</title>
        <authorList>
            <person name="Nicholson A.C."/>
        </authorList>
    </citation>
    <scope>NUCLEOTIDE SEQUENCE [LARGE SCALE GENOMIC DNA]</scope>
    <source>
        <strain evidence="1 2">ATCC BAA-14</strain>
    </source>
</reference>
<protein>
    <submittedName>
        <fullName evidence="1">Acetoacetate decarboxylase family protein</fullName>
    </submittedName>
</protein>
<evidence type="ECO:0000313" key="2">
    <source>
        <dbReference type="Proteomes" id="UP000563898"/>
    </source>
</evidence>
<dbReference type="GO" id="GO:0016829">
    <property type="term" value="F:lyase activity"/>
    <property type="evidence" value="ECO:0007669"/>
    <property type="project" value="InterPro"/>
</dbReference>
<comment type="caution">
    <text evidence="1">The sequence shown here is derived from an EMBL/GenBank/DDBJ whole genome shotgun (WGS) entry which is preliminary data.</text>
</comment>
<dbReference type="EMBL" id="JAAXPC010000005">
    <property type="protein sequence ID" value="NKY02027.1"/>
    <property type="molecule type" value="Genomic_DNA"/>
</dbReference>
<sequence length="260" mass="28017">MTHPSRHDVLGSTVTMPVEIRRARCFVAGFTADARAMQAAIDAAGDTRGALAPLRIRRGRGMCMLVFVDYIDGDLGPYNEFGVCFLVDPTTTDDAPGPGDSRSGGSWSGLRSLFAGDARALIHRLPVDGEFTLAAGRGIWGFPKILADFDVDHESATRHGRVSVDGRLIADLTVKSGVPMPASSVETTLHAYSQLDGTLRMTPWRLRSISGTRTRLGGARLHLGDHEIADELRSLGLSRHALMTTSVRSLAMTFDDAEVI</sequence>
<dbReference type="InterPro" id="IPR023375">
    <property type="entry name" value="ADC_dom_sf"/>
</dbReference>
<gene>
    <name evidence="1" type="ORF">HGA05_10610</name>
</gene>
<dbReference type="Pfam" id="PF06314">
    <property type="entry name" value="ADC"/>
    <property type="match status" value="1"/>
</dbReference>
<dbReference type="Gene3D" id="2.40.400.10">
    <property type="entry name" value="Acetoacetate decarboxylase-like"/>
    <property type="match status" value="1"/>
</dbReference>
<dbReference type="Proteomes" id="UP000563898">
    <property type="component" value="Unassembled WGS sequence"/>
</dbReference>
<dbReference type="RefSeq" id="WP_006370444.1">
    <property type="nucleotide sequence ID" value="NZ_CP073075.1"/>
</dbReference>
<accession>A0A846WLJ2</accession>
<organism evidence="1 2">
    <name type="scientific">Gordonia polyisoprenivorans</name>
    <dbReference type="NCBI Taxonomy" id="84595"/>
    <lineage>
        <taxon>Bacteria</taxon>
        <taxon>Bacillati</taxon>
        <taxon>Actinomycetota</taxon>
        <taxon>Actinomycetes</taxon>
        <taxon>Mycobacteriales</taxon>
        <taxon>Gordoniaceae</taxon>
        <taxon>Gordonia</taxon>
    </lineage>
</organism>
<evidence type="ECO:0000313" key="1">
    <source>
        <dbReference type="EMBL" id="NKY02027.1"/>
    </source>
</evidence>
<dbReference type="SUPFAM" id="SSF160104">
    <property type="entry name" value="Acetoacetate decarboxylase-like"/>
    <property type="match status" value="1"/>
</dbReference>